<proteinExistence type="predicted"/>
<keyword evidence="1" id="KW-0812">Transmembrane</keyword>
<dbReference type="EMBL" id="HE616742">
    <property type="protein sequence ID" value="CCE90107.1"/>
    <property type="molecule type" value="Genomic_DNA"/>
</dbReference>
<dbReference type="eggNOG" id="ENOG502RZCP">
    <property type="taxonomic scope" value="Eukaryota"/>
</dbReference>
<dbReference type="Proteomes" id="UP000005627">
    <property type="component" value="Chromosome 1"/>
</dbReference>
<protein>
    <submittedName>
        <fullName evidence="2">Uncharacterized protein</fullName>
    </submittedName>
</protein>
<evidence type="ECO:0000313" key="3">
    <source>
        <dbReference type="Proteomes" id="UP000005627"/>
    </source>
</evidence>
<dbReference type="InParanoid" id="G8ZNB3"/>
<evidence type="ECO:0000256" key="1">
    <source>
        <dbReference type="SAM" id="Phobius"/>
    </source>
</evidence>
<feature type="transmembrane region" description="Helical" evidence="1">
    <location>
        <begin position="73"/>
        <end position="97"/>
    </location>
</feature>
<accession>G8ZNB3</accession>
<dbReference type="OrthoDB" id="4083656at2759"/>
<evidence type="ECO:0000313" key="2">
    <source>
        <dbReference type="EMBL" id="CCE90107.1"/>
    </source>
</evidence>
<dbReference type="GeneID" id="11503368"/>
<dbReference type="RefSeq" id="XP_003679318.1">
    <property type="nucleotide sequence ID" value="XM_003679270.1"/>
</dbReference>
<keyword evidence="1" id="KW-0472">Membrane</keyword>
<sequence length="258" mass="28919">MSIPFSKVVSALIAKTAPEPIYSYKVPTLVKAGSVALSLVFFTYGATFADWSYESSQTVYKEADEDTRKDWKFLVKTFAPMGLTVIPFTLAIGALYAPSRIVTRVTYIPKVNGLPECELTRKSVIGGKEIKVVRKLSQIVRSGKTRVFTGVGHQGVEDKGSFIFFLSDRSPMAKSWIDKFYIFPRSGKFWGSDGRIFDALFGGDSIRDLELKTRIQQDGRLQDIKQDRTMLQEMIRENSTRAKFHSGSKVSKKIVGSK</sequence>
<dbReference type="FunCoup" id="G8ZNB3">
    <property type="interactions" value="13"/>
</dbReference>
<dbReference type="AlphaFoldDB" id="G8ZNB3"/>
<keyword evidence="1" id="KW-1133">Transmembrane helix</keyword>
<dbReference type="HOGENOM" id="CLU_081665_0_0_1"/>
<organism evidence="2 3">
    <name type="scientific">Torulaspora delbrueckii</name>
    <name type="common">Yeast</name>
    <name type="synonym">Candida colliculosa</name>
    <dbReference type="NCBI Taxonomy" id="4950"/>
    <lineage>
        <taxon>Eukaryota</taxon>
        <taxon>Fungi</taxon>
        <taxon>Dikarya</taxon>
        <taxon>Ascomycota</taxon>
        <taxon>Saccharomycotina</taxon>
        <taxon>Saccharomycetes</taxon>
        <taxon>Saccharomycetales</taxon>
        <taxon>Saccharomycetaceae</taxon>
        <taxon>Torulaspora</taxon>
    </lineage>
</organism>
<dbReference type="KEGG" id="tdl:TDEL_0A07750"/>
<dbReference type="GO" id="GO:0097177">
    <property type="term" value="F:mitochondrial ribosome binding"/>
    <property type="evidence" value="ECO:0007669"/>
    <property type="project" value="EnsemblFungi"/>
</dbReference>
<keyword evidence="3" id="KW-1185">Reference proteome</keyword>
<name>G8ZNB3_TORDE</name>
<dbReference type="GO" id="GO:0005743">
    <property type="term" value="C:mitochondrial inner membrane"/>
    <property type="evidence" value="ECO:0007669"/>
    <property type="project" value="EnsemblFungi"/>
</dbReference>
<gene>
    <name evidence="2" type="primary">TDEL0A07750</name>
    <name evidence="2" type="ORF">TDEL_0A07750</name>
</gene>
<feature type="transmembrane region" description="Helical" evidence="1">
    <location>
        <begin position="32"/>
        <end position="53"/>
    </location>
</feature>
<reference evidence="2 3" key="1">
    <citation type="journal article" date="2011" name="Proc. Natl. Acad. Sci. U.S.A.">
        <title>Evolutionary erosion of yeast sex chromosomes by mating-type switching accidents.</title>
        <authorList>
            <person name="Gordon J.L."/>
            <person name="Armisen D."/>
            <person name="Proux-Wera E."/>
            <person name="Oheigeartaigh S.S."/>
            <person name="Byrne K.P."/>
            <person name="Wolfe K.H."/>
        </authorList>
    </citation>
    <scope>NUCLEOTIDE SEQUENCE [LARGE SCALE GENOMIC DNA]</scope>
    <source>
        <strain evidence="3">ATCC 10662 / CBS 1146 / NBRC 0425 / NCYC 2629 / NRRL Y-866</strain>
    </source>
</reference>
<dbReference type="GO" id="GO:0032979">
    <property type="term" value="P:protein insertion into mitochondrial inner membrane from matrix"/>
    <property type="evidence" value="ECO:0007669"/>
    <property type="project" value="EnsemblFungi"/>
</dbReference>